<organism evidence="2 3">
    <name type="scientific">Dyadobacter pollutisoli</name>
    <dbReference type="NCBI Taxonomy" id="2910158"/>
    <lineage>
        <taxon>Bacteria</taxon>
        <taxon>Pseudomonadati</taxon>
        <taxon>Bacteroidota</taxon>
        <taxon>Cytophagia</taxon>
        <taxon>Cytophagales</taxon>
        <taxon>Spirosomataceae</taxon>
        <taxon>Dyadobacter</taxon>
    </lineage>
</organism>
<evidence type="ECO:0000313" key="3">
    <source>
        <dbReference type="Proteomes" id="UP001164653"/>
    </source>
</evidence>
<gene>
    <name evidence="2" type="ORF">ON006_07315</name>
</gene>
<dbReference type="RefSeq" id="WP_244819134.1">
    <property type="nucleotide sequence ID" value="NZ_CP112998.1"/>
</dbReference>
<keyword evidence="3" id="KW-1185">Reference proteome</keyword>
<proteinExistence type="predicted"/>
<protein>
    <submittedName>
        <fullName evidence="2">Uncharacterized protein</fullName>
    </submittedName>
</protein>
<dbReference type="KEGG" id="dpf:ON006_07315"/>
<keyword evidence="1" id="KW-0472">Membrane</keyword>
<feature type="transmembrane region" description="Helical" evidence="1">
    <location>
        <begin position="64"/>
        <end position="81"/>
    </location>
</feature>
<accession>A0A9E8SM42</accession>
<dbReference type="Proteomes" id="UP001164653">
    <property type="component" value="Chromosome"/>
</dbReference>
<feature type="transmembrane region" description="Helical" evidence="1">
    <location>
        <begin position="38"/>
        <end position="58"/>
    </location>
</feature>
<reference evidence="2" key="1">
    <citation type="submission" date="2022-11" db="EMBL/GenBank/DDBJ databases">
        <title>Dyadobacter pollutisoli sp. nov., isolated from plastic dumped soil.</title>
        <authorList>
            <person name="Kim J.M."/>
            <person name="Kim K.R."/>
            <person name="Lee J.K."/>
            <person name="Hao L."/>
            <person name="Jeon C.O."/>
        </authorList>
    </citation>
    <scope>NUCLEOTIDE SEQUENCE</scope>
    <source>
        <strain evidence="2">U1</strain>
    </source>
</reference>
<evidence type="ECO:0000256" key="1">
    <source>
        <dbReference type="SAM" id="Phobius"/>
    </source>
</evidence>
<keyword evidence="1" id="KW-0812">Transmembrane</keyword>
<feature type="transmembrane region" description="Helical" evidence="1">
    <location>
        <begin position="6"/>
        <end position="26"/>
    </location>
</feature>
<sequence length="235" mass="26767">MITYTYYGLLSVFCIFLFISVFTYLWKPAPSGDSSVGWALGIFYLAGLVGIIVLALLFWQNKTVGLIILCVPLVFLSLPFLRSKITDLYAWFPVAGNTTPLTVHIVNTTDALIRVKIECWFGRANRHTSFLYKTMVFTSKPLESTPHQLSEYQTVLLSRKSKYVSISIYECILGNGPEFSYMREIQPCMQFWDQSVGAFRKSEYVITIDAAKNSDAFRSEVKRLKKDNMYTSGAF</sequence>
<evidence type="ECO:0000313" key="2">
    <source>
        <dbReference type="EMBL" id="WAC13758.1"/>
    </source>
</evidence>
<keyword evidence="1" id="KW-1133">Transmembrane helix</keyword>
<dbReference type="EMBL" id="CP112998">
    <property type="protein sequence ID" value="WAC13758.1"/>
    <property type="molecule type" value="Genomic_DNA"/>
</dbReference>
<name>A0A9E8SM42_9BACT</name>
<dbReference type="AlphaFoldDB" id="A0A9E8SM42"/>